<proteinExistence type="predicted"/>
<dbReference type="EMBL" id="NBSH01000019">
    <property type="protein sequence ID" value="ORX33562.1"/>
    <property type="molecule type" value="Genomic_DNA"/>
</dbReference>
<keyword evidence="2" id="KW-1185">Reference proteome</keyword>
<gene>
    <name evidence="1" type="ORF">BD324DRAFT_639307</name>
</gene>
<reference evidence="1 2" key="1">
    <citation type="submission" date="2017-03" db="EMBL/GenBank/DDBJ databases">
        <title>Widespread Adenine N6-methylation of Active Genes in Fungi.</title>
        <authorList>
            <consortium name="DOE Joint Genome Institute"/>
            <person name="Mondo S.J."/>
            <person name="Dannebaum R.O."/>
            <person name="Kuo R.C."/>
            <person name="Louie K.B."/>
            <person name="Bewick A.J."/>
            <person name="Labutti K."/>
            <person name="Haridas S."/>
            <person name="Kuo A."/>
            <person name="Salamov A."/>
            <person name="Ahrendt S.R."/>
            <person name="Lau R."/>
            <person name="Bowen B.P."/>
            <person name="Lipzen A."/>
            <person name="Sullivan W."/>
            <person name="Andreopoulos W.B."/>
            <person name="Clum A."/>
            <person name="Lindquist E."/>
            <person name="Daum C."/>
            <person name="Northen T.R."/>
            <person name="Ramamoorthy G."/>
            <person name="Schmitz R.J."/>
            <person name="Gryganskyi A."/>
            <person name="Culley D."/>
            <person name="Magnuson J."/>
            <person name="James T.Y."/>
            <person name="O'Malley M.A."/>
            <person name="Stajich J.E."/>
            <person name="Spatafora J.W."/>
            <person name="Visel A."/>
            <person name="Grigoriev I.V."/>
        </authorList>
    </citation>
    <scope>NUCLEOTIDE SEQUENCE [LARGE SCALE GENOMIC DNA]</scope>
    <source>
        <strain evidence="1 2">NRRL Y-17943</strain>
    </source>
</reference>
<dbReference type="Proteomes" id="UP000193218">
    <property type="component" value="Unassembled WGS sequence"/>
</dbReference>
<comment type="caution">
    <text evidence="1">The sequence shown here is derived from an EMBL/GenBank/DDBJ whole genome shotgun (WGS) entry which is preliminary data.</text>
</comment>
<protein>
    <submittedName>
        <fullName evidence="1">Uncharacterized protein</fullName>
    </submittedName>
</protein>
<dbReference type="RefSeq" id="XP_021867881.1">
    <property type="nucleotide sequence ID" value="XM_022017217.1"/>
</dbReference>
<name>A0A1Y1U6D6_9TREE</name>
<dbReference type="InParanoid" id="A0A1Y1U6D6"/>
<organism evidence="1 2">
    <name type="scientific">Kockovaella imperatae</name>
    <dbReference type="NCBI Taxonomy" id="4999"/>
    <lineage>
        <taxon>Eukaryota</taxon>
        <taxon>Fungi</taxon>
        <taxon>Dikarya</taxon>
        <taxon>Basidiomycota</taxon>
        <taxon>Agaricomycotina</taxon>
        <taxon>Tremellomycetes</taxon>
        <taxon>Tremellales</taxon>
        <taxon>Cuniculitremaceae</taxon>
        <taxon>Kockovaella</taxon>
    </lineage>
</organism>
<evidence type="ECO:0000313" key="1">
    <source>
        <dbReference type="EMBL" id="ORX33562.1"/>
    </source>
</evidence>
<sequence length="559" mass="58488">MIIQTCHDRTRTLYADLFQVCNASYSSMEAQCKGVSAYATAAVFGYDRGMSGADVFAALGAQRVNNMNTVIQDFCGSNGFGYGLGCSYLGNGFHTFAAQYTSVNAGPFTDQFSQVAILDLVDGATTGMARRDLLNENLLELVSFAPGSQGAIKAGEAGESRIAHITPGGIGTGDAVGPAHISNMLGLEKRVGAGLGLDANVNVDLDLDAELGTRSHIGLGANAAANVRLGLDAGLNLGVEKRAKTNVDVSVGGEGSTVVGNYVHTNGNDGQGANIVWGRPGFMPSTIYNRRDAETSKRFPSSTSESEKRTTFTVHNFTISYNDDGSGDDTFSVTSPDLNLTTEAAPGGASYSISLPNSTLQRGSQAGQDAVNSLGFKRNEAPLPVERDDITNELGSISGVAAGGMAGYQLGDMQEIIGDGSSSFGASAATDATLKALQSRTENAVEERQGNLLEALPVGDLLGGLLRRDDLDARQGNLLEALPVGDLLGGLLKKDESSALKRQVYSPMSSGDLKKRHLVYSPPFPLVLKPPLIDSNLIYGLSPAVTRIRTSRPTLSSIV</sequence>
<dbReference type="AlphaFoldDB" id="A0A1Y1U6D6"/>
<evidence type="ECO:0000313" key="2">
    <source>
        <dbReference type="Proteomes" id="UP000193218"/>
    </source>
</evidence>
<dbReference type="GeneID" id="33559026"/>
<accession>A0A1Y1U6D6</accession>